<dbReference type="SMART" id="SM00947">
    <property type="entry name" value="Pro_CA"/>
    <property type="match status" value="1"/>
</dbReference>
<proteinExistence type="inferred from homology"/>
<keyword evidence="4" id="KW-0479">Metal-binding</keyword>
<name>A0ABV8X547_9LACT</name>
<dbReference type="InterPro" id="IPR036874">
    <property type="entry name" value="Carbonic_anhydrase_sf"/>
</dbReference>
<dbReference type="Pfam" id="PF00484">
    <property type="entry name" value="Pro_CA"/>
    <property type="match status" value="1"/>
</dbReference>
<comment type="caution">
    <text evidence="7">The sequence shown here is derived from an EMBL/GenBank/DDBJ whole genome shotgun (WGS) entry which is preliminary data.</text>
</comment>
<dbReference type="RefSeq" id="WP_378153708.1">
    <property type="nucleotide sequence ID" value="NZ_JBHSEC010000007.1"/>
</dbReference>
<evidence type="ECO:0000256" key="5">
    <source>
        <dbReference type="ARBA" id="ARBA00022833"/>
    </source>
</evidence>
<dbReference type="EMBL" id="JBHSEC010000007">
    <property type="protein sequence ID" value="MFC4410169.1"/>
    <property type="molecule type" value="Genomic_DNA"/>
</dbReference>
<sequence length="188" mass="21152">MTLLHDILKHNETFVAEKQYEQYATSKFPDKKIVVLTCMDTRLIELLPKAMNFKNGDAKIVKSAGAIINHPFGGIMRSILVAVYELQADEVFVVGHHDCGMSSIDPEKMMEKMKERGISEETFATLRNAAIDLEEYLRGFENVEESVRHSVEMLKSHPLMDKKVPVHGLVIDPATGKLTTVEDGYSTK</sequence>
<dbReference type="Proteomes" id="UP001595817">
    <property type="component" value="Unassembled WGS sequence"/>
</dbReference>
<accession>A0ABV8X547</accession>
<evidence type="ECO:0000256" key="1">
    <source>
        <dbReference type="ARBA" id="ARBA00001947"/>
    </source>
</evidence>
<gene>
    <name evidence="7" type="ORF">ACFOZY_06910</name>
</gene>
<organism evidence="7 8">
    <name type="scientific">Chungangia koreensis</name>
    <dbReference type="NCBI Taxonomy" id="752657"/>
    <lineage>
        <taxon>Bacteria</taxon>
        <taxon>Bacillati</taxon>
        <taxon>Bacillota</taxon>
        <taxon>Bacilli</taxon>
        <taxon>Lactobacillales</taxon>
        <taxon>Chungangia</taxon>
    </lineage>
</organism>
<evidence type="ECO:0000313" key="7">
    <source>
        <dbReference type="EMBL" id="MFC4410169.1"/>
    </source>
</evidence>
<dbReference type="CDD" id="cd03379">
    <property type="entry name" value="beta_CA_cladeD"/>
    <property type="match status" value="1"/>
</dbReference>
<dbReference type="PANTHER" id="PTHR43175">
    <property type="entry name" value="CARBONIC ANHYDRASE"/>
    <property type="match status" value="1"/>
</dbReference>
<evidence type="ECO:0000256" key="6">
    <source>
        <dbReference type="ARBA" id="ARBA00048348"/>
    </source>
</evidence>
<protein>
    <recommendedName>
        <fullName evidence="3">carbonic anhydrase</fullName>
        <ecNumber evidence="3">4.2.1.1</ecNumber>
    </recommendedName>
</protein>
<comment type="similarity">
    <text evidence="2">Belongs to the beta-class carbonic anhydrase family.</text>
</comment>
<dbReference type="EC" id="4.2.1.1" evidence="3"/>
<evidence type="ECO:0000256" key="4">
    <source>
        <dbReference type="ARBA" id="ARBA00022723"/>
    </source>
</evidence>
<keyword evidence="8" id="KW-1185">Reference proteome</keyword>
<dbReference type="SUPFAM" id="SSF53056">
    <property type="entry name" value="beta-carbonic anhydrase, cab"/>
    <property type="match status" value="1"/>
</dbReference>
<dbReference type="PANTHER" id="PTHR43175:SF3">
    <property type="entry name" value="CARBON DISULFIDE HYDROLASE"/>
    <property type="match status" value="1"/>
</dbReference>
<evidence type="ECO:0000313" key="8">
    <source>
        <dbReference type="Proteomes" id="UP001595817"/>
    </source>
</evidence>
<comment type="catalytic activity">
    <reaction evidence="6">
        <text>hydrogencarbonate + H(+) = CO2 + H2O</text>
        <dbReference type="Rhea" id="RHEA:10748"/>
        <dbReference type="ChEBI" id="CHEBI:15377"/>
        <dbReference type="ChEBI" id="CHEBI:15378"/>
        <dbReference type="ChEBI" id="CHEBI:16526"/>
        <dbReference type="ChEBI" id="CHEBI:17544"/>
        <dbReference type="EC" id="4.2.1.1"/>
    </reaction>
</comment>
<reference evidence="8" key="1">
    <citation type="journal article" date="2019" name="Int. J. Syst. Evol. Microbiol.">
        <title>The Global Catalogue of Microorganisms (GCM) 10K type strain sequencing project: providing services to taxonomists for standard genome sequencing and annotation.</title>
        <authorList>
            <consortium name="The Broad Institute Genomics Platform"/>
            <consortium name="The Broad Institute Genome Sequencing Center for Infectious Disease"/>
            <person name="Wu L."/>
            <person name="Ma J."/>
        </authorList>
    </citation>
    <scope>NUCLEOTIDE SEQUENCE [LARGE SCALE GENOMIC DNA]</scope>
    <source>
        <strain evidence="8">CCUG 59778</strain>
    </source>
</reference>
<dbReference type="InterPro" id="IPR001765">
    <property type="entry name" value="Carbonic_anhydrase"/>
</dbReference>
<dbReference type="Gene3D" id="3.40.1050.10">
    <property type="entry name" value="Carbonic anhydrase"/>
    <property type="match status" value="1"/>
</dbReference>
<evidence type="ECO:0000256" key="3">
    <source>
        <dbReference type="ARBA" id="ARBA00012925"/>
    </source>
</evidence>
<keyword evidence="5" id="KW-0862">Zinc</keyword>
<comment type="cofactor">
    <cofactor evidence="1">
        <name>Zn(2+)</name>
        <dbReference type="ChEBI" id="CHEBI:29105"/>
    </cofactor>
</comment>
<evidence type="ECO:0000256" key="2">
    <source>
        <dbReference type="ARBA" id="ARBA00006217"/>
    </source>
</evidence>